<dbReference type="InterPro" id="IPR023214">
    <property type="entry name" value="HAD_sf"/>
</dbReference>
<dbReference type="PANTHER" id="PTHR43434">
    <property type="entry name" value="PHOSPHOGLYCOLATE PHOSPHATASE"/>
    <property type="match status" value="1"/>
</dbReference>
<dbReference type="EMBL" id="BAAABW010000002">
    <property type="protein sequence ID" value="GAA0332549.1"/>
    <property type="molecule type" value="Genomic_DNA"/>
</dbReference>
<organism evidence="1 2">
    <name type="scientific">Streptomyces blastmyceticus</name>
    <dbReference type="NCBI Taxonomy" id="68180"/>
    <lineage>
        <taxon>Bacteria</taxon>
        <taxon>Bacillati</taxon>
        <taxon>Actinomycetota</taxon>
        <taxon>Actinomycetes</taxon>
        <taxon>Kitasatosporales</taxon>
        <taxon>Streptomycetaceae</taxon>
        <taxon>Streptomyces</taxon>
    </lineage>
</organism>
<comment type="caution">
    <text evidence="1">The sequence shown here is derived from an EMBL/GenBank/DDBJ whole genome shotgun (WGS) entry which is preliminary data.</text>
</comment>
<dbReference type="RefSeq" id="WP_344115671.1">
    <property type="nucleotide sequence ID" value="NZ_BAAABW010000002.1"/>
</dbReference>
<dbReference type="InterPro" id="IPR036412">
    <property type="entry name" value="HAD-like_sf"/>
</dbReference>
<dbReference type="PANTHER" id="PTHR43434:SF1">
    <property type="entry name" value="PHOSPHOGLYCOLATE PHOSPHATASE"/>
    <property type="match status" value="1"/>
</dbReference>
<dbReference type="Proteomes" id="UP001500063">
    <property type="component" value="Unassembled WGS sequence"/>
</dbReference>
<accession>A0ABN0WCH9</accession>
<sequence>MTSHPRHPHRPRFTVGFDLDLTLVDSAPGIRAAYESLAASTGTHIDVDLVCSRLGPPLEQELAHWFPADRVAAAADAYRAVYPTLAIGASPAMPGAREALAAVRELGGRSVVVTAKYERNARLHLDHLGLAPDALVGDLWAEGKATALRAHGAVVYVGDHTGDVRGARTAGALSVAVATGPCDEEELRAAGADVLLADLTAFPGWLRGYRGEPAVPDTAPEIAADSEARA</sequence>
<dbReference type="InterPro" id="IPR023198">
    <property type="entry name" value="PGP-like_dom2"/>
</dbReference>
<evidence type="ECO:0000313" key="2">
    <source>
        <dbReference type="Proteomes" id="UP001500063"/>
    </source>
</evidence>
<dbReference type="GO" id="GO:0016787">
    <property type="term" value="F:hydrolase activity"/>
    <property type="evidence" value="ECO:0007669"/>
    <property type="project" value="UniProtKB-KW"/>
</dbReference>
<dbReference type="Gene3D" id="3.40.50.1000">
    <property type="entry name" value="HAD superfamily/HAD-like"/>
    <property type="match status" value="1"/>
</dbReference>
<gene>
    <name evidence="1" type="ORF">GCM10010319_05620</name>
</gene>
<protein>
    <submittedName>
        <fullName evidence="1">HAD family hydrolase</fullName>
    </submittedName>
</protein>
<keyword evidence="2" id="KW-1185">Reference proteome</keyword>
<keyword evidence="1" id="KW-0378">Hydrolase</keyword>
<dbReference type="SFLD" id="SFLDS00003">
    <property type="entry name" value="Haloacid_Dehalogenase"/>
    <property type="match status" value="1"/>
</dbReference>
<dbReference type="InterPro" id="IPR050155">
    <property type="entry name" value="HAD-like_hydrolase_sf"/>
</dbReference>
<dbReference type="Gene3D" id="1.10.150.240">
    <property type="entry name" value="Putative phosphatase, domain 2"/>
    <property type="match status" value="1"/>
</dbReference>
<dbReference type="SFLD" id="SFLDG01129">
    <property type="entry name" value="C1.5:_HAD__Beta-PGM__Phosphata"/>
    <property type="match status" value="1"/>
</dbReference>
<reference evidence="1 2" key="1">
    <citation type="journal article" date="2019" name="Int. J. Syst. Evol. Microbiol.">
        <title>The Global Catalogue of Microorganisms (GCM) 10K type strain sequencing project: providing services to taxonomists for standard genome sequencing and annotation.</title>
        <authorList>
            <consortium name="The Broad Institute Genomics Platform"/>
            <consortium name="The Broad Institute Genome Sequencing Center for Infectious Disease"/>
            <person name="Wu L."/>
            <person name="Ma J."/>
        </authorList>
    </citation>
    <scope>NUCLEOTIDE SEQUENCE [LARGE SCALE GENOMIC DNA]</scope>
    <source>
        <strain evidence="1 2">JCM 4565</strain>
    </source>
</reference>
<name>A0ABN0WCH9_9ACTN</name>
<dbReference type="SUPFAM" id="SSF56784">
    <property type="entry name" value="HAD-like"/>
    <property type="match status" value="1"/>
</dbReference>
<proteinExistence type="predicted"/>
<dbReference type="Pfam" id="PF12710">
    <property type="entry name" value="HAD"/>
    <property type="match status" value="1"/>
</dbReference>
<evidence type="ECO:0000313" key="1">
    <source>
        <dbReference type="EMBL" id="GAA0332549.1"/>
    </source>
</evidence>